<evidence type="ECO:0008006" key="9">
    <source>
        <dbReference type="Google" id="ProtNLM"/>
    </source>
</evidence>
<evidence type="ECO:0000313" key="7">
    <source>
        <dbReference type="EMBL" id="CAD6186897.1"/>
    </source>
</evidence>
<evidence type="ECO:0000256" key="5">
    <source>
        <dbReference type="ARBA" id="ARBA00023242"/>
    </source>
</evidence>
<dbReference type="SMART" id="SM00386">
    <property type="entry name" value="HAT"/>
    <property type="match status" value="6"/>
</dbReference>
<dbReference type="OrthoDB" id="440128at2759"/>
<protein>
    <recommendedName>
        <fullName evidence="9">Tetratricopeptide repeat protein</fullName>
    </recommendedName>
</protein>
<dbReference type="Proteomes" id="UP000835052">
    <property type="component" value="Unassembled WGS sequence"/>
</dbReference>
<dbReference type="EMBL" id="CAJGYM010000005">
    <property type="protein sequence ID" value="CAD6186897.1"/>
    <property type="molecule type" value="Genomic_DNA"/>
</dbReference>
<sequence>MDAFKKHGHQSETIWLAATKIEIENDQFDTARSLFLKARTKAPSPSVWMKSAKFEWCLGNLNEAKEILEEGISRYDDYPRLYLMLGQIHEQNGDYAAARSAYTSGIRKLPGVIPLWIGLARLEESQGQIVKARCDLEKARLRNPKNEDLWLESVRFEQRVGSPELAAERMTRALQECEGSGKLWAEAIWMEGPHGRRAKSIDALKRCEHNPHVLVAAARLFWSERKMKKAREWFVRAVNLDPDNGDSFAHYYAFEAIHGKPEDRRKVVDKCVASDPHHGDLWQSIAKNVSNWRAKTEDVLLLAAAKISVPT</sequence>
<dbReference type="Pfam" id="PF13428">
    <property type="entry name" value="TPR_14"/>
    <property type="match status" value="1"/>
</dbReference>
<dbReference type="AlphaFoldDB" id="A0A8S1GTE5"/>
<keyword evidence="2" id="KW-0507">mRNA processing</keyword>
<dbReference type="PANTHER" id="PTHR11246:SF1">
    <property type="entry name" value="PRE-MRNA-PROCESSING FACTOR 6"/>
    <property type="match status" value="1"/>
</dbReference>
<dbReference type="PROSITE" id="PS50005">
    <property type="entry name" value="TPR"/>
    <property type="match status" value="1"/>
</dbReference>
<comment type="subcellular location">
    <subcellularLocation>
        <location evidence="1">Nucleus</location>
    </subcellularLocation>
</comment>
<dbReference type="InterPro" id="IPR003107">
    <property type="entry name" value="HAT"/>
</dbReference>
<keyword evidence="8" id="KW-1185">Reference proteome</keyword>
<dbReference type="PANTHER" id="PTHR11246">
    <property type="entry name" value="PRE-MRNA SPLICING FACTOR"/>
    <property type="match status" value="1"/>
</dbReference>
<dbReference type="GO" id="GO:0046540">
    <property type="term" value="C:U4/U6 x U5 tri-snRNP complex"/>
    <property type="evidence" value="ECO:0007669"/>
    <property type="project" value="TreeGrafter"/>
</dbReference>
<evidence type="ECO:0000256" key="1">
    <source>
        <dbReference type="ARBA" id="ARBA00004123"/>
    </source>
</evidence>
<keyword evidence="3" id="KW-0677">Repeat</keyword>
<dbReference type="SUPFAM" id="SSF48452">
    <property type="entry name" value="TPR-like"/>
    <property type="match status" value="2"/>
</dbReference>
<dbReference type="GO" id="GO:0000244">
    <property type="term" value="P:spliceosomal tri-snRNP complex assembly"/>
    <property type="evidence" value="ECO:0007669"/>
    <property type="project" value="TreeGrafter"/>
</dbReference>
<keyword evidence="6" id="KW-0802">TPR repeat</keyword>
<accession>A0A8S1GTE5</accession>
<dbReference type="FunFam" id="1.25.40.10:FF:000256">
    <property type="entry name" value="Probable pre-mRNA splicing factor prp1"/>
    <property type="match status" value="1"/>
</dbReference>
<keyword evidence="4" id="KW-0508">mRNA splicing</keyword>
<name>A0A8S1GTE5_9PELO</name>
<reference evidence="7" key="1">
    <citation type="submission" date="2020-10" db="EMBL/GenBank/DDBJ databases">
        <authorList>
            <person name="Kikuchi T."/>
        </authorList>
    </citation>
    <scope>NUCLEOTIDE SEQUENCE</scope>
    <source>
        <strain evidence="7">NKZ352</strain>
    </source>
</reference>
<evidence type="ECO:0000256" key="4">
    <source>
        <dbReference type="ARBA" id="ARBA00023187"/>
    </source>
</evidence>
<gene>
    <name evidence="7" type="ORF">CAUJ_LOCUS2816</name>
</gene>
<feature type="repeat" description="TPR" evidence="6">
    <location>
        <begin position="211"/>
        <end position="244"/>
    </location>
</feature>
<dbReference type="Pfam" id="PF13181">
    <property type="entry name" value="TPR_8"/>
    <property type="match status" value="1"/>
</dbReference>
<evidence type="ECO:0000256" key="2">
    <source>
        <dbReference type="ARBA" id="ARBA00022664"/>
    </source>
</evidence>
<dbReference type="InterPro" id="IPR011990">
    <property type="entry name" value="TPR-like_helical_dom_sf"/>
</dbReference>
<dbReference type="Gene3D" id="1.25.40.10">
    <property type="entry name" value="Tetratricopeptide repeat domain"/>
    <property type="match status" value="2"/>
</dbReference>
<evidence type="ECO:0000313" key="8">
    <source>
        <dbReference type="Proteomes" id="UP000835052"/>
    </source>
</evidence>
<dbReference type="InterPro" id="IPR019734">
    <property type="entry name" value="TPR_rpt"/>
</dbReference>
<evidence type="ECO:0000256" key="6">
    <source>
        <dbReference type="PROSITE-ProRule" id="PRU00339"/>
    </source>
</evidence>
<keyword evidence="5" id="KW-0539">Nucleus</keyword>
<dbReference type="InterPro" id="IPR045075">
    <property type="entry name" value="Syf1-like"/>
</dbReference>
<evidence type="ECO:0000256" key="3">
    <source>
        <dbReference type="ARBA" id="ARBA00022737"/>
    </source>
</evidence>
<comment type="caution">
    <text evidence="7">The sequence shown here is derived from an EMBL/GenBank/DDBJ whole genome shotgun (WGS) entry which is preliminary data.</text>
</comment>
<dbReference type="GO" id="GO:0071013">
    <property type="term" value="C:catalytic step 2 spliceosome"/>
    <property type="evidence" value="ECO:0007669"/>
    <property type="project" value="TreeGrafter"/>
</dbReference>
<dbReference type="SMART" id="SM00028">
    <property type="entry name" value="TPR"/>
    <property type="match status" value="4"/>
</dbReference>
<proteinExistence type="predicted"/>
<organism evidence="7 8">
    <name type="scientific">Caenorhabditis auriculariae</name>
    <dbReference type="NCBI Taxonomy" id="2777116"/>
    <lineage>
        <taxon>Eukaryota</taxon>
        <taxon>Metazoa</taxon>
        <taxon>Ecdysozoa</taxon>
        <taxon>Nematoda</taxon>
        <taxon>Chromadorea</taxon>
        <taxon>Rhabditida</taxon>
        <taxon>Rhabditina</taxon>
        <taxon>Rhabditomorpha</taxon>
        <taxon>Rhabditoidea</taxon>
        <taxon>Rhabditidae</taxon>
        <taxon>Peloderinae</taxon>
        <taxon>Caenorhabditis</taxon>
    </lineage>
</organism>